<evidence type="ECO:0000313" key="2">
    <source>
        <dbReference type="EMBL" id="JAD30624.1"/>
    </source>
</evidence>
<proteinExistence type="predicted"/>
<reference evidence="2" key="2">
    <citation type="journal article" date="2015" name="Data Brief">
        <title>Shoot transcriptome of the giant reed, Arundo donax.</title>
        <authorList>
            <person name="Barrero R.A."/>
            <person name="Guerrero F.D."/>
            <person name="Moolhuijzen P."/>
            <person name="Goolsby J.A."/>
            <person name="Tidwell J."/>
            <person name="Bellgard S.E."/>
            <person name="Bellgard M.I."/>
        </authorList>
    </citation>
    <scope>NUCLEOTIDE SEQUENCE</scope>
    <source>
        <tissue evidence="2">Shoot tissue taken approximately 20 cm above the soil surface</tissue>
    </source>
</reference>
<sequence>MPSVTSTPRGRRTTGCGWAAWGSGARPPGC</sequence>
<protein>
    <submittedName>
        <fullName evidence="2">Uncharacterized protein</fullName>
    </submittedName>
</protein>
<organism evidence="2">
    <name type="scientific">Arundo donax</name>
    <name type="common">Giant reed</name>
    <name type="synonym">Donax arundinaceus</name>
    <dbReference type="NCBI Taxonomy" id="35708"/>
    <lineage>
        <taxon>Eukaryota</taxon>
        <taxon>Viridiplantae</taxon>
        <taxon>Streptophyta</taxon>
        <taxon>Embryophyta</taxon>
        <taxon>Tracheophyta</taxon>
        <taxon>Spermatophyta</taxon>
        <taxon>Magnoliopsida</taxon>
        <taxon>Liliopsida</taxon>
        <taxon>Poales</taxon>
        <taxon>Poaceae</taxon>
        <taxon>PACMAD clade</taxon>
        <taxon>Arundinoideae</taxon>
        <taxon>Arundineae</taxon>
        <taxon>Arundo</taxon>
    </lineage>
</organism>
<evidence type="ECO:0000256" key="1">
    <source>
        <dbReference type="SAM" id="MobiDB-lite"/>
    </source>
</evidence>
<dbReference type="AlphaFoldDB" id="A0A0A8YU81"/>
<dbReference type="EMBL" id="GBRH01267271">
    <property type="protein sequence ID" value="JAD30624.1"/>
    <property type="molecule type" value="Transcribed_RNA"/>
</dbReference>
<reference evidence="2" key="1">
    <citation type="submission" date="2014-09" db="EMBL/GenBank/DDBJ databases">
        <authorList>
            <person name="Magalhaes I.L.F."/>
            <person name="Oliveira U."/>
            <person name="Santos F.R."/>
            <person name="Vidigal T.H.D.A."/>
            <person name="Brescovit A.D."/>
            <person name="Santos A.J."/>
        </authorList>
    </citation>
    <scope>NUCLEOTIDE SEQUENCE</scope>
    <source>
        <tissue evidence="2">Shoot tissue taken approximately 20 cm above the soil surface</tissue>
    </source>
</reference>
<name>A0A0A8YU81_ARUDO</name>
<feature type="region of interest" description="Disordered" evidence="1">
    <location>
        <begin position="1"/>
        <end position="30"/>
    </location>
</feature>
<accession>A0A0A8YU81</accession>